<evidence type="ECO:0008006" key="4">
    <source>
        <dbReference type="Google" id="ProtNLM"/>
    </source>
</evidence>
<evidence type="ECO:0000313" key="2">
    <source>
        <dbReference type="EMBL" id="MCX2978684.1"/>
    </source>
</evidence>
<evidence type="ECO:0000256" key="1">
    <source>
        <dbReference type="SAM" id="Phobius"/>
    </source>
</evidence>
<evidence type="ECO:0000313" key="3">
    <source>
        <dbReference type="Proteomes" id="UP001143304"/>
    </source>
</evidence>
<keyword evidence="1" id="KW-0472">Membrane</keyword>
<feature type="transmembrane region" description="Helical" evidence="1">
    <location>
        <begin position="138"/>
        <end position="155"/>
    </location>
</feature>
<proteinExistence type="predicted"/>
<dbReference type="RefSeq" id="WP_279250379.1">
    <property type="nucleotide sequence ID" value="NZ_SHNO01000001.1"/>
</dbReference>
<dbReference type="EMBL" id="SHNO01000001">
    <property type="protein sequence ID" value="MCX2978684.1"/>
    <property type="molecule type" value="Genomic_DNA"/>
</dbReference>
<dbReference type="Proteomes" id="UP001143304">
    <property type="component" value="Unassembled WGS sequence"/>
</dbReference>
<protein>
    <recommendedName>
        <fullName evidence="4">NnrU protein</fullName>
    </recommendedName>
</protein>
<accession>A0ABT3T8R6</accession>
<comment type="caution">
    <text evidence="2">The sequence shown here is derived from an EMBL/GenBank/DDBJ whole genome shotgun (WGS) entry which is preliminary data.</text>
</comment>
<feature type="transmembrane region" description="Helical" evidence="1">
    <location>
        <begin position="70"/>
        <end position="88"/>
    </location>
</feature>
<keyword evidence="1" id="KW-1133">Transmembrane helix</keyword>
<feature type="transmembrane region" description="Helical" evidence="1">
    <location>
        <begin position="38"/>
        <end position="58"/>
    </location>
</feature>
<keyword evidence="1" id="KW-0812">Transmembrane</keyword>
<feature type="transmembrane region" description="Helical" evidence="1">
    <location>
        <begin position="109"/>
        <end position="132"/>
    </location>
</feature>
<keyword evidence="3" id="KW-1185">Reference proteome</keyword>
<reference evidence="2" key="1">
    <citation type="submission" date="2019-02" db="EMBL/GenBank/DDBJ databases">
        <authorList>
            <person name="Li S.-H."/>
        </authorList>
    </citation>
    <scope>NUCLEOTIDE SEQUENCE</scope>
    <source>
        <strain evidence="2">IMCC11814</strain>
    </source>
</reference>
<feature type="transmembrane region" description="Helical" evidence="1">
    <location>
        <begin position="162"/>
        <end position="179"/>
    </location>
</feature>
<organism evidence="2 3">
    <name type="scientific">Candidatus Marimicrobium litorale</name>
    <dbReference type="NCBI Taxonomy" id="2518991"/>
    <lineage>
        <taxon>Bacteria</taxon>
        <taxon>Pseudomonadati</taxon>
        <taxon>Pseudomonadota</taxon>
        <taxon>Gammaproteobacteria</taxon>
        <taxon>Cellvibrionales</taxon>
        <taxon>Halieaceae</taxon>
        <taxon>Marimicrobium</taxon>
    </lineage>
</organism>
<gene>
    <name evidence="2" type="ORF">EYC82_15060</name>
</gene>
<sequence length="184" mass="20904">MSHFEFVIISFALIYSHSAVRLYSALPHLNRRSSRYPPMIFYIMFILFGTAITFWSLWSYRDVQWDFLAYIRHLATPACLFYLAVTLVPDNPAKVASWEKHFFEIRTRFFGGLIVFASILSINVTLTAAMPLYHPMRVVHLCVALLGVAGLLATSQGAHKKIMWFAILSLLTAIVVNMAPSSLN</sequence>
<name>A0ABT3T8R6_9GAMM</name>
<feature type="transmembrane region" description="Helical" evidence="1">
    <location>
        <begin position="6"/>
        <end position="26"/>
    </location>
</feature>